<organism evidence="2">
    <name type="scientific">freshwater metagenome</name>
    <dbReference type="NCBI Taxonomy" id="449393"/>
    <lineage>
        <taxon>unclassified sequences</taxon>
        <taxon>metagenomes</taxon>
        <taxon>ecological metagenomes</taxon>
    </lineage>
</organism>
<dbReference type="AlphaFoldDB" id="A0A6J6LI11"/>
<dbReference type="EMBL" id="CAEZWE010000064">
    <property type="protein sequence ID" value="CAB4660259.1"/>
    <property type="molecule type" value="Genomic_DNA"/>
</dbReference>
<accession>A0A6J6LI11</accession>
<feature type="transmembrane region" description="Helical" evidence="1">
    <location>
        <begin position="176"/>
        <end position="195"/>
    </location>
</feature>
<keyword evidence="1" id="KW-0472">Membrane</keyword>
<feature type="transmembrane region" description="Helical" evidence="1">
    <location>
        <begin position="228"/>
        <end position="248"/>
    </location>
</feature>
<feature type="transmembrane region" description="Helical" evidence="1">
    <location>
        <begin position="200"/>
        <end position="222"/>
    </location>
</feature>
<gene>
    <name evidence="2" type="ORF">UFOPK2169_01359</name>
</gene>
<proteinExistence type="predicted"/>
<evidence type="ECO:0000313" key="2">
    <source>
        <dbReference type="EMBL" id="CAB4660259.1"/>
    </source>
</evidence>
<sequence>MRILLGLVSLMPLAPAHIGSGDAVQPRDTVSVIESVVPALPAGVSISVVGSDTFIRVETVGVSVEVPGYEGEPYLKIDASGVVQINDGSVTTLLNSERYGNVDYSSFEASPTPIWRTIATNGIAMWHDHRSHWMSPLKPAAIDDKGTVHSFAIPIVVNGENVTVSGTLYIREKASVAWWLFGLGALLLAVGLSIAQRKGFFAVVAVVSLVGIIVGALEYYGLPHGARITPVLVLFSVAACAIASASLLPRFQKNGALVAVSLNAGAGATLIVAAWLCIDQVRAAYVPGLDQPWLARVWIPVMFGVGFVSVIDGVIRIAFPNQPQKA</sequence>
<keyword evidence="1" id="KW-1133">Transmembrane helix</keyword>
<feature type="transmembrane region" description="Helical" evidence="1">
    <location>
        <begin position="298"/>
        <end position="319"/>
    </location>
</feature>
<feature type="transmembrane region" description="Helical" evidence="1">
    <location>
        <begin position="255"/>
        <end position="278"/>
    </location>
</feature>
<keyword evidence="1" id="KW-0812">Transmembrane</keyword>
<evidence type="ECO:0000256" key="1">
    <source>
        <dbReference type="SAM" id="Phobius"/>
    </source>
</evidence>
<name>A0A6J6LI11_9ZZZZ</name>
<reference evidence="2" key="1">
    <citation type="submission" date="2020-05" db="EMBL/GenBank/DDBJ databases">
        <authorList>
            <person name="Chiriac C."/>
            <person name="Salcher M."/>
            <person name="Ghai R."/>
            <person name="Kavagutti S V."/>
        </authorList>
    </citation>
    <scope>NUCLEOTIDE SEQUENCE</scope>
</reference>
<protein>
    <submittedName>
        <fullName evidence="2">Unannotated protein</fullName>
    </submittedName>
</protein>